<dbReference type="KEGG" id="dsc:ABOD76_08515"/>
<proteinExistence type="predicted"/>
<dbReference type="EMBL" id="CP158299">
    <property type="protein sequence ID" value="XBV86340.1"/>
    <property type="molecule type" value="Genomic_DNA"/>
</dbReference>
<dbReference type="AlphaFoldDB" id="A0AAU7UCR6"/>
<dbReference type="EC" id="2.4.-.-" evidence="2"/>
<gene>
    <name evidence="2" type="ORF">ABOD76_08515</name>
</gene>
<keyword evidence="2" id="KW-0328">Glycosyltransferase</keyword>
<dbReference type="Pfam" id="PF13439">
    <property type="entry name" value="Glyco_transf_4"/>
    <property type="match status" value="1"/>
</dbReference>
<dbReference type="PANTHER" id="PTHR12526">
    <property type="entry name" value="GLYCOSYLTRANSFERASE"/>
    <property type="match status" value="1"/>
</dbReference>
<evidence type="ECO:0000313" key="2">
    <source>
        <dbReference type="EMBL" id="XBV86340.1"/>
    </source>
</evidence>
<keyword evidence="2" id="KW-0808">Transferase</keyword>
<dbReference type="InterPro" id="IPR028098">
    <property type="entry name" value="Glyco_trans_4-like_N"/>
</dbReference>
<dbReference type="Pfam" id="PF13692">
    <property type="entry name" value="Glyco_trans_1_4"/>
    <property type="match status" value="1"/>
</dbReference>
<accession>A0AAU7UCR6</accession>
<dbReference type="CDD" id="cd03801">
    <property type="entry name" value="GT4_PimA-like"/>
    <property type="match status" value="1"/>
</dbReference>
<dbReference type="SUPFAM" id="SSF53756">
    <property type="entry name" value="UDP-Glycosyltransferase/glycogen phosphorylase"/>
    <property type="match status" value="1"/>
</dbReference>
<reference evidence="2" key="1">
    <citation type="submission" date="2024-06" db="EMBL/GenBank/DDBJ databases">
        <title>Draft Genome Sequence of Deinococcus sonorensis Type Strain KR-87, a Biofilm Producing Representative of the Genus Deinococcus.</title>
        <authorList>
            <person name="Boren L.S."/>
            <person name="Grosso R.A."/>
            <person name="Hugenberg-Cox A.N."/>
            <person name="Hill J.T.E."/>
            <person name="Albert C.M."/>
            <person name="Tuohy J.M."/>
        </authorList>
    </citation>
    <scope>NUCLEOTIDE SEQUENCE</scope>
    <source>
        <strain evidence="2">KR-87</strain>
    </source>
</reference>
<feature type="domain" description="Glycosyltransferase subfamily 4-like N-terminal" evidence="1">
    <location>
        <begin position="31"/>
        <end position="199"/>
    </location>
</feature>
<evidence type="ECO:0000259" key="1">
    <source>
        <dbReference type="Pfam" id="PF13439"/>
    </source>
</evidence>
<organism evidence="2">
    <name type="scientific">Deinococcus sonorensis KR-87</name>
    <dbReference type="NCBI Taxonomy" id="694439"/>
    <lineage>
        <taxon>Bacteria</taxon>
        <taxon>Thermotogati</taxon>
        <taxon>Deinococcota</taxon>
        <taxon>Deinococci</taxon>
        <taxon>Deinococcales</taxon>
        <taxon>Deinococcaceae</taxon>
        <taxon>Deinococcus</taxon>
    </lineage>
</organism>
<dbReference type="RefSeq" id="WP_350244407.1">
    <property type="nucleotide sequence ID" value="NZ_CP158299.1"/>
</dbReference>
<sequence>MTQFPVRPSEPPRPRAVKSRILHVVTHLDLGGGEQVALSIIEQLHQVYDFTVFAVYGVRDTEVGRDMKRRLDQLGVPVVSGTRIDIKRGGMLQASFRLARLIQWLRPDVVHLHTDIPEGVHAFSTLFPRPRWVQTMRTVHNTSMWPKWRWVGKFVEERSGQMWAPACSAASLEALQVMREDYGLPRIDDAHCGVILNGVAVPPPAAPADLHDPKRPVRLLFAGRMEPQKGVDLLPAIVERASQLTYRAVELDVHGSGSLWPQLLDWVKGRAPTTPWNVRIGPPMAGLSSRLGHYDAVLMPSRFEGLALTAIETLISGVPLVPSRINGLQELLPDDYPLFARSEDIEDYAQALARLVEAPERYRRVAQAIQPEIAAKYGVERMAREYARVYDLVCREAAQPGGRFERIIGA</sequence>
<name>A0AAU7UCR6_9DEIO</name>
<protein>
    <submittedName>
        <fullName evidence="2">Glycosyltransferase family 4 protein</fullName>
        <ecNumber evidence="2">2.4.-.-</ecNumber>
    </submittedName>
</protein>
<dbReference type="GO" id="GO:0016757">
    <property type="term" value="F:glycosyltransferase activity"/>
    <property type="evidence" value="ECO:0007669"/>
    <property type="project" value="UniProtKB-KW"/>
</dbReference>
<dbReference type="Gene3D" id="3.40.50.2000">
    <property type="entry name" value="Glycogen Phosphorylase B"/>
    <property type="match status" value="2"/>
</dbReference>